<dbReference type="SUPFAM" id="SSF89796">
    <property type="entry name" value="CoA-transferase family III (CaiB/BaiF)"/>
    <property type="match status" value="1"/>
</dbReference>
<dbReference type="InterPro" id="IPR023606">
    <property type="entry name" value="CoA-Trfase_III_dom_1_sf"/>
</dbReference>
<dbReference type="GO" id="GO:0008410">
    <property type="term" value="F:CoA-transferase activity"/>
    <property type="evidence" value="ECO:0007669"/>
    <property type="project" value="TreeGrafter"/>
</dbReference>
<dbReference type="AlphaFoldDB" id="A0A7J3SKB1"/>
<proteinExistence type="predicted"/>
<evidence type="ECO:0000313" key="2">
    <source>
        <dbReference type="EMBL" id="HGZ60024.1"/>
    </source>
</evidence>
<keyword evidence="1 2" id="KW-0808">Transferase</keyword>
<dbReference type="InterPro" id="IPR050483">
    <property type="entry name" value="CoA-transferase_III_domain"/>
</dbReference>
<sequence>MERKPAPLFAPEFGPLKGVRVLLTGSIVAGPFIATMLGDLGAEVIHIEPPGSGDTYRTLGPFLVKDGKKVSLPFSNDARNRLSMTLDLRINKNPESREIFLGLIKQSDIWVENMVWLEERYGITDDLVMKVNPRIVIVHVSGYGHPNFGGDPKICKRASYDLIGQAYSGWPNVTGFRDGPPTRLSLWACDYVTALFGTIGALAGYLHAQKTGEGQVIDVAQYEAVARMLESYYTAYLNAKIEREREGNKATGFQPYGIFKASNGWVAIGAFGPAVYKRFLEAMKEAVGLDPNEYPWEECAATSQAVSSPKGRKLDSILTEYVEKHTVEEIEELFNKYSVPCSRVMTPKDAANNAHWLSRQLFVEAFDYNAMETLKFFGVVPKFNKTPGKVWRGSPKLGQDTDEILKKLLGYTDEEIKRLREKKIV</sequence>
<gene>
    <name evidence="2" type="ORF">ENW83_02305</name>
</gene>
<dbReference type="Gene3D" id="3.30.1540.10">
    <property type="entry name" value="formyl-coa transferase, domain 3"/>
    <property type="match status" value="1"/>
</dbReference>
<dbReference type="PANTHER" id="PTHR48207:SF3">
    <property type="entry name" value="SUCCINATE--HYDROXYMETHYLGLUTARATE COA-TRANSFERASE"/>
    <property type="match status" value="1"/>
</dbReference>
<accession>A0A7J3SKB1</accession>
<dbReference type="PANTHER" id="PTHR48207">
    <property type="entry name" value="SUCCINATE--HYDROXYMETHYLGLUTARATE COA-TRANSFERASE"/>
    <property type="match status" value="1"/>
</dbReference>
<reference evidence="2" key="1">
    <citation type="journal article" date="2020" name="mSystems">
        <title>Genome- and Community-Level Interaction Insights into Carbon Utilization and Element Cycling Functions of Hydrothermarchaeota in Hydrothermal Sediment.</title>
        <authorList>
            <person name="Zhou Z."/>
            <person name="Liu Y."/>
            <person name="Xu W."/>
            <person name="Pan J."/>
            <person name="Luo Z.H."/>
            <person name="Li M."/>
        </authorList>
    </citation>
    <scope>NUCLEOTIDE SEQUENCE [LARGE SCALE GENOMIC DNA]</scope>
    <source>
        <strain evidence="2">SpSt-885</strain>
    </source>
</reference>
<protein>
    <submittedName>
        <fullName evidence="2">CoA transferase</fullName>
    </submittedName>
</protein>
<dbReference type="InterPro" id="IPR003673">
    <property type="entry name" value="CoA-Trfase_fam_III"/>
</dbReference>
<dbReference type="EMBL" id="DTLS01000063">
    <property type="protein sequence ID" value="HGZ60024.1"/>
    <property type="molecule type" value="Genomic_DNA"/>
</dbReference>
<dbReference type="InterPro" id="IPR044855">
    <property type="entry name" value="CoA-Trfase_III_dom3_sf"/>
</dbReference>
<organism evidence="2">
    <name type="scientific">Fervidicoccus fontis</name>
    <dbReference type="NCBI Taxonomy" id="683846"/>
    <lineage>
        <taxon>Archaea</taxon>
        <taxon>Thermoproteota</taxon>
        <taxon>Thermoprotei</taxon>
        <taxon>Fervidicoccales</taxon>
        <taxon>Fervidicoccaceae</taxon>
        <taxon>Fervidicoccus</taxon>
    </lineage>
</organism>
<comment type="caution">
    <text evidence="2">The sequence shown here is derived from an EMBL/GenBank/DDBJ whole genome shotgun (WGS) entry which is preliminary data.</text>
</comment>
<dbReference type="Gene3D" id="3.40.50.10540">
    <property type="entry name" value="Crotonobetainyl-coa:carnitine coa-transferase, domain 1"/>
    <property type="match status" value="1"/>
</dbReference>
<dbReference type="Pfam" id="PF02515">
    <property type="entry name" value="CoA_transf_3"/>
    <property type="match status" value="1"/>
</dbReference>
<evidence type="ECO:0000256" key="1">
    <source>
        <dbReference type="ARBA" id="ARBA00022679"/>
    </source>
</evidence>
<name>A0A7J3SKB1_9CREN</name>